<comment type="caution">
    <text evidence="2">The sequence shown here is derived from an EMBL/GenBank/DDBJ whole genome shotgun (WGS) entry which is preliminary data.</text>
</comment>
<dbReference type="Proteomes" id="UP000006443">
    <property type="component" value="Unassembled WGS sequence"/>
</dbReference>
<accession>C0GC25</accession>
<feature type="signal peptide" evidence="1">
    <location>
        <begin position="1"/>
        <end position="26"/>
    </location>
</feature>
<sequence>MSVKKVSSVFLFVIIVAIAFGQPASASSDLATNLHVSDKGHLERPNSIVRYVSMLGEGTEENPFLLWYEDQSVAGGTVKFAQSSSGQDNFDDGLPIIVEGRHNYQQNIRRPAVFIKPDGEFAMYFLENGGLSYTYSDDGKNWNNPVRVEGLPDSVKGVVDTLVVDNQVWLYWIDEASDNAVKRSLSKGDGFTEFNGTANVVLNKHSYRPTGQVIPYYDGYYLFFLADQEDDKTPAYAGLAYSEDGIDNWTVVRGADNPILENSSDIRYNLNDLTVGNGSHVFKMFYTAHFKSDGMMSMFSETDSLVGYSVGKPETVHVNKEFSDPRHGYVNTVAEALDIISANQNSKVLIYPGTYSEKNLVVDNPITVAAKESDVPLPVLDFSGGSFAFHIKHDRAHLVIADLIFFGNGGTALKIEGDRKAVKNVTVQGITVSNPGGSAVTILDDVSNIRINQSQFLEYGDFALHSNASQTIDATNNWWGTQTPGDVIEGDVDYSPWAANSSLDTWITMPPAYESYGMNTNLLWMMVISCCAGGWFVSRKE</sequence>
<dbReference type="AlphaFoldDB" id="C0GC25"/>
<dbReference type="EMBL" id="ACJM01000001">
    <property type="protein sequence ID" value="EEG78760.1"/>
    <property type="molecule type" value="Genomic_DNA"/>
</dbReference>
<evidence type="ECO:0000256" key="1">
    <source>
        <dbReference type="SAM" id="SignalP"/>
    </source>
</evidence>
<protein>
    <recommendedName>
        <fullName evidence="4">DUF1565 domain-containing protein</fullName>
    </recommendedName>
</protein>
<reference evidence="2 3" key="1">
    <citation type="submission" date="2009-02" db="EMBL/GenBank/DDBJ databases">
        <title>Sequencing of the draft genome and assembly of Dethiobacter alkaliphilus AHT 1.</title>
        <authorList>
            <consortium name="US DOE Joint Genome Institute (JGI-PGF)"/>
            <person name="Lucas S."/>
            <person name="Copeland A."/>
            <person name="Lapidus A."/>
            <person name="Glavina del Rio T."/>
            <person name="Dalin E."/>
            <person name="Tice H."/>
            <person name="Bruce D."/>
            <person name="Goodwin L."/>
            <person name="Pitluck S."/>
            <person name="Larimer F."/>
            <person name="Land M.L."/>
            <person name="Hauser L."/>
            <person name="Muyzer G."/>
        </authorList>
    </citation>
    <scope>NUCLEOTIDE SEQUENCE [LARGE SCALE GENOMIC DNA]</scope>
    <source>
        <strain evidence="2 3">AHT 1</strain>
    </source>
</reference>
<dbReference type="Gene3D" id="2.160.20.10">
    <property type="entry name" value="Single-stranded right-handed beta-helix, Pectin lyase-like"/>
    <property type="match status" value="1"/>
</dbReference>
<evidence type="ECO:0008006" key="4">
    <source>
        <dbReference type="Google" id="ProtNLM"/>
    </source>
</evidence>
<dbReference type="InterPro" id="IPR011050">
    <property type="entry name" value="Pectin_lyase_fold/virulence"/>
</dbReference>
<dbReference type="SUPFAM" id="SSF50939">
    <property type="entry name" value="Sialidases"/>
    <property type="match status" value="1"/>
</dbReference>
<dbReference type="RefSeq" id="WP_008513722.1">
    <property type="nucleotide sequence ID" value="NZ_ACJM01000001.1"/>
</dbReference>
<keyword evidence="1" id="KW-0732">Signal</keyword>
<name>C0GC25_DETAL</name>
<dbReference type="InterPro" id="IPR012334">
    <property type="entry name" value="Pectin_lyas_fold"/>
</dbReference>
<dbReference type="SUPFAM" id="SSF51126">
    <property type="entry name" value="Pectin lyase-like"/>
    <property type="match status" value="1"/>
</dbReference>
<proteinExistence type="predicted"/>
<organism evidence="2 3">
    <name type="scientific">Dethiobacter alkaliphilus AHT 1</name>
    <dbReference type="NCBI Taxonomy" id="555088"/>
    <lineage>
        <taxon>Bacteria</taxon>
        <taxon>Bacillati</taxon>
        <taxon>Bacillota</taxon>
        <taxon>Dethiobacteria</taxon>
        <taxon>Dethiobacterales</taxon>
        <taxon>Dethiobacteraceae</taxon>
        <taxon>Dethiobacter</taxon>
    </lineage>
</organism>
<keyword evidence="3" id="KW-1185">Reference proteome</keyword>
<evidence type="ECO:0000313" key="3">
    <source>
        <dbReference type="Proteomes" id="UP000006443"/>
    </source>
</evidence>
<evidence type="ECO:0000313" key="2">
    <source>
        <dbReference type="EMBL" id="EEG78760.1"/>
    </source>
</evidence>
<dbReference type="InterPro" id="IPR036278">
    <property type="entry name" value="Sialidase_sf"/>
</dbReference>
<gene>
    <name evidence="2" type="ORF">DealDRAFT_0034</name>
</gene>
<feature type="chain" id="PRO_5002898594" description="DUF1565 domain-containing protein" evidence="1">
    <location>
        <begin position="27"/>
        <end position="541"/>
    </location>
</feature>